<protein>
    <recommendedName>
        <fullName evidence="2">Protein kinase domain-containing protein</fullName>
    </recommendedName>
</protein>
<dbReference type="GO" id="GO:0005524">
    <property type="term" value="F:ATP binding"/>
    <property type="evidence" value="ECO:0007669"/>
    <property type="project" value="InterPro"/>
</dbReference>
<evidence type="ECO:0000313" key="4">
    <source>
        <dbReference type="Proteomes" id="UP000229385"/>
    </source>
</evidence>
<dbReference type="GO" id="GO:0004672">
    <property type="term" value="F:protein kinase activity"/>
    <property type="evidence" value="ECO:0007669"/>
    <property type="project" value="InterPro"/>
</dbReference>
<evidence type="ECO:0000313" key="3">
    <source>
        <dbReference type="EMBL" id="PJA45253.1"/>
    </source>
</evidence>
<dbReference type="PROSITE" id="PS50011">
    <property type="entry name" value="PROTEIN_KINASE_DOM"/>
    <property type="match status" value="1"/>
</dbReference>
<evidence type="ECO:0000259" key="2">
    <source>
        <dbReference type="PROSITE" id="PS50011"/>
    </source>
</evidence>
<dbReference type="Gene3D" id="1.10.510.10">
    <property type="entry name" value="Transferase(Phosphotransferase) domain 1"/>
    <property type="match status" value="1"/>
</dbReference>
<dbReference type="EMBL" id="PFWU01000045">
    <property type="protein sequence ID" value="PJA45253.1"/>
    <property type="molecule type" value="Genomic_DNA"/>
</dbReference>
<comment type="caution">
    <text evidence="3">The sequence shown here is derived from an EMBL/GenBank/DDBJ whole genome shotgun (WGS) entry which is preliminary data.</text>
</comment>
<feature type="region of interest" description="Disordered" evidence="1">
    <location>
        <begin position="1"/>
        <end position="37"/>
    </location>
</feature>
<feature type="compositionally biased region" description="Basic and acidic residues" evidence="1">
    <location>
        <begin position="22"/>
        <end position="37"/>
    </location>
</feature>
<dbReference type="Proteomes" id="UP000229385">
    <property type="component" value="Unassembled WGS sequence"/>
</dbReference>
<proteinExistence type="predicted"/>
<dbReference type="InterPro" id="IPR000719">
    <property type="entry name" value="Prot_kinase_dom"/>
</dbReference>
<evidence type="ECO:0000256" key="1">
    <source>
        <dbReference type="SAM" id="MobiDB-lite"/>
    </source>
</evidence>
<feature type="domain" description="Protein kinase" evidence="2">
    <location>
        <begin position="51"/>
        <end position="473"/>
    </location>
</feature>
<organism evidence="3 4">
    <name type="scientific">Candidatus Uhrbacteria bacterium CG_4_9_14_3_um_filter_50_9</name>
    <dbReference type="NCBI Taxonomy" id="1975035"/>
    <lineage>
        <taxon>Bacteria</taxon>
        <taxon>Candidatus Uhriibacteriota</taxon>
    </lineage>
</organism>
<reference evidence="4" key="1">
    <citation type="submission" date="2017-09" db="EMBL/GenBank/DDBJ databases">
        <title>Depth-based differentiation of microbial function through sediment-hosted aquifers and enrichment of novel symbionts in the deep terrestrial subsurface.</title>
        <authorList>
            <person name="Probst A.J."/>
            <person name="Ladd B."/>
            <person name="Jarett J.K."/>
            <person name="Geller-Mcgrath D.E."/>
            <person name="Sieber C.M.K."/>
            <person name="Emerson J.B."/>
            <person name="Anantharaman K."/>
            <person name="Thomas B.C."/>
            <person name="Malmstrom R."/>
            <person name="Stieglmeier M."/>
            <person name="Klingl A."/>
            <person name="Woyke T."/>
            <person name="Ryan C.M."/>
            <person name="Banfield J.F."/>
        </authorList>
    </citation>
    <scope>NUCLEOTIDE SEQUENCE [LARGE SCALE GENOMIC DNA]</scope>
</reference>
<dbReference type="InterPro" id="IPR011009">
    <property type="entry name" value="Kinase-like_dom_sf"/>
</dbReference>
<gene>
    <name evidence="3" type="ORF">CO174_04070</name>
</gene>
<name>A0A2M7XBN1_9BACT</name>
<dbReference type="AlphaFoldDB" id="A0A2M7XBN1"/>
<sequence>MINRRSPEQKGVTPASVGSTDTVKHQGDAETSREEREEIERALDLLAETMFLKASKVNEGNNGVILFLNVELLDAGMKKFCEEHDIDLGNEKAVKVMKLYRSGAGKEEFRLHKKAFQVVGNDPDSVALIPRPVFYRDFELSEAARERVSEVTGKASAERAEIIVMDFVQGEDLAEVLLKEALLRRRPDIHADEIQGWTVEQLQQEVGPMIGYKMPGGKGKTVEEREVERERIEEENAARLYDYLSKQGFVLDPSILTRLNRTLTRLHEAGIVHRDAHERNIMISGDYNHNPASDERHNTVYLIDFGGAMEFTGSYRSQVVELYRDHERRYYQDEKVVRKLEVLARPSESSRERHVREDGEALMTLLSSKRRNKGFAEKRNVWLERHDAKHGEGAAIEGGRVTAVLYDHFFKQEEDVMKDFALATFADYLVTFIEQGRASSAEITSALEQKIDQVSALHVRTKLSELRRAIEFIGRTYDQHQDE</sequence>
<accession>A0A2M7XBN1</accession>
<dbReference type="SUPFAM" id="SSF56112">
    <property type="entry name" value="Protein kinase-like (PK-like)"/>
    <property type="match status" value="2"/>
</dbReference>